<dbReference type="InterPro" id="IPR036477">
    <property type="entry name" value="Formyl_transf_N_sf"/>
</dbReference>
<comment type="similarity">
    <text evidence="4">Belongs to the GART family.</text>
</comment>
<dbReference type="PANTHER" id="PTHR43369:SF2">
    <property type="entry name" value="PHOSPHORIBOSYLGLYCINAMIDE FORMYLTRANSFERASE"/>
    <property type="match status" value="1"/>
</dbReference>
<comment type="pathway">
    <text evidence="1 4">Purine metabolism; IMP biosynthesis via de novo pathway; N(2)-formyl-N(1)-(5-phospho-D-ribosyl)glycinamide from N(1)-(5-phospho-D-ribosyl)glycinamide (10-formyl THF route): step 1/1.</text>
</comment>
<dbReference type="UniPathway" id="UPA00074">
    <property type="reaction ID" value="UER00126"/>
</dbReference>
<sequence length="218" mass="24064">MSKIILGILVSGRGSNLQSILDAIHAERLNAKIGVVISDNPEANALKRIAGFDIPGVCIERKNFTAKQDFEKAIADELNIHHVELVVLAGFMRILSPYFIQRCFGKIMNIHPSLLPAFPGLDAQQQALQYGAKVSGCTVHFIDQGIDTGPIILQEAVPVLEEDTVETLAERILHVEHILYPRAIGLYCDGRLCTENRRVRILQEVEGKGDDENETGLD</sequence>
<protein>
    <recommendedName>
        <fullName evidence="4">Phosphoribosylglycinamide formyltransferase</fullName>
        <ecNumber evidence="4">2.1.2.2</ecNumber>
    </recommendedName>
    <alternativeName>
        <fullName evidence="4">5'-phosphoribosylglycinamide transformylase</fullName>
    </alternativeName>
    <alternativeName>
        <fullName evidence="4">GAR transformylase</fullName>
        <shortName evidence="4">GART</shortName>
    </alternativeName>
</protein>
<dbReference type="NCBIfam" id="TIGR00639">
    <property type="entry name" value="PurN"/>
    <property type="match status" value="1"/>
</dbReference>
<feature type="binding site" evidence="4">
    <location>
        <begin position="92"/>
        <end position="95"/>
    </location>
    <ligand>
        <name>(6R)-10-formyltetrahydrofolate</name>
        <dbReference type="ChEBI" id="CHEBI:195366"/>
    </ligand>
</feature>
<dbReference type="HAMAP" id="MF_01930">
    <property type="entry name" value="PurN"/>
    <property type="match status" value="1"/>
</dbReference>
<evidence type="ECO:0000259" key="5">
    <source>
        <dbReference type="Pfam" id="PF00551"/>
    </source>
</evidence>
<dbReference type="InterPro" id="IPR004607">
    <property type="entry name" value="GART"/>
</dbReference>
<dbReference type="CDD" id="cd08645">
    <property type="entry name" value="FMT_core_GART"/>
    <property type="match status" value="1"/>
</dbReference>
<evidence type="ECO:0000313" key="6">
    <source>
        <dbReference type="EMBL" id="VBB05843.1"/>
    </source>
</evidence>
<dbReference type="GO" id="GO:0005829">
    <property type="term" value="C:cytosol"/>
    <property type="evidence" value="ECO:0007669"/>
    <property type="project" value="TreeGrafter"/>
</dbReference>
<dbReference type="GO" id="GO:0004644">
    <property type="term" value="F:phosphoribosylglycinamide formyltransferase activity"/>
    <property type="evidence" value="ECO:0007669"/>
    <property type="project" value="UniProtKB-UniRule"/>
</dbReference>
<dbReference type="AlphaFoldDB" id="A0A498R6P8"/>
<dbReference type="FunFam" id="3.40.50.170:FF:000007">
    <property type="entry name" value="Phosphoribosylglycinamide formyltransferase"/>
    <property type="match status" value="1"/>
</dbReference>
<accession>A0A498R6P8</accession>
<feature type="binding site" evidence="4">
    <location>
        <position position="67"/>
    </location>
    <ligand>
        <name>(6R)-10-formyltetrahydrofolate</name>
        <dbReference type="ChEBI" id="CHEBI:195366"/>
    </ligand>
</feature>
<feature type="domain" description="Formyl transferase N-terminal" evidence="5">
    <location>
        <begin position="8"/>
        <end position="184"/>
    </location>
</feature>
<reference evidence="6 7" key="1">
    <citation type="submission" date="2018-06" db="EMBL/GenBank/DDBJ databases">
        <authorList>
            <person name="Strepis N."/>
        </authorList>
    </citation>
    <scope>NUCLEOTIDE SEQUENCE [LARGE SCALE GENOMIC DNA]</scope>
    <source>
        <strain evidence="6">LUCI</strain>
    </source>
</reference>
<feature type="active site" description="Proton donor" evidence="4">
    <location>
        <position position="111"/>
    </location>
</feature>
<dbReference type="Gene3D" id="3.40.50.170">
    <property type="entry name" value="Formyl transferase, N-terminal domain"/>
    <property type="match status" value="1"/>
</dbReference>
<dbReference type="EMBL" id="UPPP01000059">
    <property type="protein sequence ID" value="VBB05843.1"/>
    <property type="molecule type" value="Genomic_DNA"/>
</dbReference>
<dbReference type="SUPFAM" id="SSF53328">
    <property type="entry name" value="Formyltransferase"/>
    <property type="match status" value="1"/>
</dbReference>
<organism evidence="6 7">
    <name type="scientific">Lucifera butyrica</name>
    <dbReference type="NCBI Taxonomy" id="1351585"/>
    <lineage>
        <taxon>Bacteria</taxon>
        <taxon>Bacillati</taxon>
        <taxon>Bacillota</taxon>
        <taxon>Negativicutes</taxon>
        <taxon>Veillonellales</taxon>
        <taxon>Veillonellaceae</taxon>
        <taxon>Lucifera</taxon>
    </lineage>
</organism>
<evidence type="ECO:0000256" key="4">
    <source>
        <dbReference type="HAMAP-Rule" id="MF_01930"/>
    </source>
</evidence>
<evidence type="ECO:0000256" key="2">
    <source>
        <dbReference type="ARBA" id="ARBA00022679"/>
    </source>
</evidence>
<dbReference type="InterPro" id="IPR002376">
    <property type="entry name" value="Formyl_transf_N"/>
</dbReference>
<gene>
    <name evidence="4" type="primary">purN</name>
    <name evidence="6" type="ORF">LUCI_1054</name>
</gene>
<dbReference type="EC" id="2.1.2.2" evidence="4"/>
<feature type="binding site" evidence="4">
    <location>
        <begin position="14"/>
        <end position="16"/>
    </location>
    <ligand>
        <name>N(1)-(5-phospho-beta-D-ribosyl)glycinamide</name>
        <dbReference type="ChEBI" id="CHEBI:143788"/>
    </ligand>
</feature>
<evidence type="ECO:0000256" key="1">
    <source>
        <dbReference type="ARBA" id="ARBA00005054"/>
    </source>
</evidence>
<dbReference type="OrthoDB" id="9806170at2"/>
<feature type="binding site" evidence="4">
    <location>
        <position position="109"/>
    </location>
    <ligand>
        <name>(6R)-10-formyltetrahydrofolate</name>
        <dbReference type="ChEBI" id="CHEBI:195366"/>
    </ligand>
</feature>
<keyword evidence="3 4" id="KW-0658">Purine biosynthesis</keyword>
<dbReference type="PANTHER" id="PTHR43369">
    <property type="entry name" value="PHOSPHORIBOSYLGLYCINAMIDE FORMYLTRANSFERASE"/>
    <property type="match status" value="1"/>
</dbReference>
<feature type="site" description="Raises pKa of active site His" evidence="4">
    <location>
        <position position="147"/>
    </location>
</feature>
<comment type="catalytic activity">
    <reaction evidence="4">
        <text>N(1)-(5-phospho-beta-D-ribosyl)glycinamide + (6R)-10-formyltetrahydrofolate = N(2)-formyl-N(1)-(5-phospho-beta-D-ribosyl)glycinamide + (6S)-5,6,7,8-tetrahydrofolate + H(+)</text>
        <dbReference type="Rhea" id="RHEA:15053"/>
        <dbReference type="ChEBI" id="CHEBI:15378"/>
        <dbReference type="ChEBI" id="CHEBI:57453"/>
        <dbReference type="ChEBI" id="CHEBI:143788"/>
        <dbReference type="ChEBI" id="CHEBI:147286"/>
        <dbReference type="ChEBI" id="CHEBI:195366"/>
        <dbReference type="EC" id="2.1.2.2"/>
    </reaction>
</comment>
<comment type="function">
    <text evidence="4">Catalyzes the transfer of a formyl group from 10-formyltetrahydrofolate to 5-phospho-ribosyl-glycinamide (GAR), producing 5-phospho-ribosyl-N-formylglycinamide (FGAR) and tetrahydrofolate.</text>
</comment>
<proteinExistence type="inferred from homology"/>
<dbReference type="RefSeq" id="WP_122626808.1">
    <property type="nucleotide sequence ID" value="NZ_UPPP01000059.1"/>
</dbReference>
<evidence type="ECO:0000313" key="7">
    <source>
        <dbReference type="Proteomes" id="UP000277811"/>
    </source>
</evidence>
<keyword evidence="7" id="KW-1185">Reference proteome</keyword>
<dbReference type="GO" id="GO:0006189">
    <property type="term" value="P:'de novo' IMP biosynthetic process"/>
    <property type="evidence" value="ECO:0007669"/>
    <property type="project" value="UniProtKB-UniRule"/>
</dbReference>
<evidence type="ECO:0000256" key="3">
    <source>
        <dbReference type="ARBA" id="ARBA00022755"/>
    </source>
</evidence>
<name>A0A498R6P8_9FIRM</name>
<dbReference type="Proteomes" id="UP000277811">
    <property type="component" value="Unassembled WGS sequence"/>
</dbReference>
<dbReference type="Pfam" id="PF00551">
    <property type="entry name" value="Formyl_trans_N"/>
    <property type="match status" value="1"/>
</dbReference>
<keyword evidence="2 4" id="KW-0808">Transferase</keyword>